<dbReference type="EMBL" id="ALQA01000056">
    <property type="protein sequence ID" value="EJZ06613.1"/>
    <property type="molecule type" value="Genomic_DNA"/>
</dbReference>
<feature type="region of interest" description="Disordered" evidence="2">
    <location>
        <begin position="32"/>
        <end position="51"/>
    </location>
</feature>
<keyword evidence="3" id="KW-0732">Signal</keyword>
<gene>
    <name evidence="5" type="ORF">MVAC_21448</name>
</gene>
<dbReference type="InterPro" id="IPR013857">
    <property type="entry name" value="NADH-UbQ_OxRdtase-assoc_prot30"/>
</dbReference>
<dbReference type="HOGENOM" id="CLU_059028_5_0_11"/>
<sequence>MRQGHPSQRWLAGIAVACSALLVVSCGDTEQPANAKETTNAPETPGSSAPAVVSERADVVLVDLDDPGEVATWTTVNDPVMGGASTSKVTFGNGGLVFSGNISLENNGGFASARGPQDPGLGRLAAGATSLRVRGQGDGKTYVFEVGIDGQPWSYIQRFTTDAGVQRTYELPIAGFQPVGMRLDPAPDAPRTLDPSLIDQVSVYILDKQQGPFELTINGIDAILGGQS</sequence>
<feature type="compositionally biased region" description="Polar residues" evidence="2">
    <location>
        <begin position="36"/>
        <end position="47"/>
    </location>
</feature>
<feature type="signal peptide" evidence="3">
    <location>
        <begin position="1"/>
        <end position="35"/>
    </location>
</feature>
<dbReference type="PANTHER" id="PTHR13194:SF19">
    <property type="entry name" value="NAD(P)-BINDING ROSSMANN-FOLD SUPERFAMILY PROTEIN"/>
    <property type="match status" value="1"/>
</dbReference>
<dbReference type="InterPro" id="IPR039131">
    <property type="entry name" value="NDUFAF1"/>
</dbReference>
<reference evidence="5 6" key="1">
    <citation type="journal article" date="2012" name="J. Bacteriol.">
        <title>Complete Genome Sequence of Mycobacterium vaccae Type Strain ATCC 25954.</title>
        <authorList>
            <person name="Ho Y.S."/>
            <person name="Adroub S.A."/>
            <person name="Abadi M."/>
            <person name="Al Alwan B."/>
            <person name="Alkhateeb R."/>
            <person name="Gao G."/>
            <person name="Ragab A."/>
            <person name="Ali S."/>
            <person name="van Soolingen D."/>
            <person name="Bitter W."/>
            <person name="Pain A."/>
            <person name="Abdallah A.M."/>
        </authorList>
    </citation>
    <scope>NUCLEOTIDE SEQUENCE [LARGE SCALE GENOMIC DNA]</scope>
    <source>
        <strain evidence="5 6">ATCC 25954</strain>
    </source>
</reference>
<proteinExistence type="inferred from homology"/>
<comment type="caution">
    <text evidence="5">The sequence shown here is derived from an EMBL/GenBank/DDBJ whole genome shotgun (WGS) entry which is preliminary data.</text>
</comment>
<dbReference type="eggNOG" id="COG0702">
    <property type="taxonomic scope" value="Bacteria"/>
</dbReference>
<accession>K0UVJ2</accession>
<dbReference type="Proteomes" id="UP000006072">
    <property type="component" value="Unassembled WGS sequence"/>
</dbReference>
<feature type="domain" description="NADH:ubiquinone oxidoreductase intermediate-associated protein 30" evidence="4">
    <location>
        <begin position="63"/>
        <end position="217"/>
    </location>
</feature>
<dbReference type="InterPro" id="IPR008979">
    <property type="entry name" value="Galactose-bd-like_sf"/>
</dbReference>
<name>K0UVJ2_MYCVA</name>
<organism evidence="5 6">
    <name type="scientific">Mycolicibacterium vaccae ATCC 25954</name>
    <dbReference type="NCBI Taxonomy" id="1194972"/>
    <lineage>
        <taxon>Bacteria</taxon>
        <taxon>Bacillati</taxon>
        <taxon>Actinomycetota</taxon>
        <taxon>Actinomycetes</taxon>
        <taxon>Mycobacteriales</taxon>
        <taxon>Mycobacteriaceae</taxon>
        <taxon>Mycolicibacterium</taxon>
    </lineage>
</organism>
<evidence type="ECO:0000259" key="4">
    <source>
        <dbReference type="Pfam" id="PF08547"/>
    </source>
</evidence>
<dbReference type="PROSITE" id="PS51257">
    <property type="entry name" value="PROKAR_LIPOPROTEIN"/>
    <property type="match status" value="1"/>
</dbReference>
<protein>
    <submittedName>
        <fullName evidence="5">Complex I intermediate-associated protein 30 (CIA30)</fullName>
    </submittedName>
</protein>
<dbReference type="PANTHER" id="PTHR13194">
    <property type="entry name" value="COMPLEX I INTERMEDIATE-ASSOCIATED PROTEIN 30"/>
    <property type="match status" value="1"/>
</dbReference>
<dbReference type="AlphaFoldDB" id="K0UVJ2"/>
<dbReference type="Pfam" id="PF08547">
    <property type="entry name" value="CIA30"/>
    <property type="match status" value="1"/>
</dbReference>
<dbReference type="PATRIC" id="fig|1194972.3.peg.4276"/>
<evidence type="ECO:0000313" key="6">
    <source>
        <dbReference type="Proteomes" id="UP000006072"/>
    </source>
</evidence>
<evidence type="ECO:0000256" key="1">
    <source>
        <dbReference type="ARBA" id="ARBA00007884"/>
    </source>
</evidence>
<evidence type="ECO:0000256" key="2">
    <source>
        <dbReference type="SAM" id="MobiDB-lite"/>
    </source>
</evidence>
<dbReference type="RefSeq" id="WP_003931659.1">
    <property type="nucleotide sequence ID" value="NZ_JH814693.1"/>
</dbReference>
<keyword evidence="6" id="KW-1185">Reference proteome</keyword>
<evidence type="ECO:0000313" key="5">
    <source>
        <dbReference type="EMBL" id="EJZ06613.1"/>
    </source>
</evidence>
<dbReference type="SUPFAM" id="SSF49785">
    <property type="entry name" value="Galactose-binding domain-like"/>
    <property type="match status" value="1"/>
</dbReference>
<feature type="chain" id="PRO_5003839059" evidence="3">
    <location>
        <begin position="36"/>
        <end position="228"/>
    </location>
</feature>
<comment type="similarity">
    <text evidence="1">Belongs to the CIA30 family.</text>
</comment>
<evidence type="ECO:0000256" key="3">
    <source>
        <dbReference type="SAM" id="SignalP"/>
    </source>
</evidence>